<organism evidence="1 2">
    <name type="scientific">Hondaea fermentalgiana</name>
    <dbReference type="NCBI Taxonomy" id="2315210"/>
    <lineage>
        <taxon>Eukaryota</taxon>
        <taxon>Sar</taxon>
        <taxon>Stramenopiles</taxon>
        <taxon>Bigyra</taxon>
        <taxon>Labyrinthulomycetes</taxon>
        <taxon>Thraustochytrida</taxon>
        <taxon>Thraustochytriidae</taxon>
        <taxon>Hondaea</taxon>
    </lineage>
</organism>
<sequence length="194" mass="21257">MGCTQSNLNLGELGLVAQVPPLKAAWESLVVTEEGWSFKVQPSALTAENSAIKNGKGEDVALVKTIENKHKGTTMWTLLDLEKQPQFKITAGSTSGTFFLSGNGVVATIQKKYQNSDSEIEVYIDDHVGDDDFLLFTCLGKTHNLYVVNSDGETVARARKGTRFIDVAKGVDAIYIIGLYLVREQLDHISETFN</sequence>
<gene>
    <name evidence="1" type="ORF">FCC1311_035362</name>
</gene>
<keyword evidence="2" id="KW-1185">Reference proteome</keyword>
<proteinExistence type="predicted"/>
<dbReference type="InParanoid" id="A0A2R5GHG2"/>
<evidence type="ECO:0000313" key="1">
    <source>
        <dbReference type="EMBL" id="GBG27314.1"/>
    </source>
</evidence>
<protein>
    <submittedName>
        <fullName evidence="1">Uncharacterized protein</fullName>
    </submittedName>
</protein>
<name>A0A2R5GHG2_9STRA</name>
<evidence type="ECO:0000313" key="2">
    <source>
        <dbReference type="Proteomes" id="UP000241890"/>
    </source>
</evidence>
<dbReference type="Proteomes" id="UP000241890">
    <property type="component" value="Unassembled WGS sequence"/>
</dbReference>
<comment type="caution">
    <text evidence="1">The sequence shown here is derived from an EMBL/GenBank/DDBJ whole genome shotgun (WGS) entry which is preliminary data.</text>
</comment>
<reference evidence="1 2" key="1">
    <citation type="submission" date="2017-12" db="EMBL/GenBank/DDBJ databases">
        <title>Sequencing, de novo assembly and annotation of complete genome of a new Thraustochytrid species, strain FCC1311.</title>
        <authorList>
            <person name="Sedici K."/>
            <person name="Godart F."/>
            <person name="Aiese Cigliano R."/>
            <person name="Sanseverino W."/>
            <person name="Barakat M."/>
            <person name="Ortet P."/>
            <person name="Marechal E."/>
            <person name="Cagnac O."/>
            <person name="Amato A."/>
        </authorList>
    </citation>
    <scope>NUCLEOTIDE SEQUENCE [LARGE SCALE GENOMIC DNA]</scope>
</reference>
<dbReference type="AlphaFoldDB" id="A0A2R5GHG2"/>
<accession>A0A2R5GHG2</accession>
<dbReference type="EMBL" id="BEYU01000029">
    <property type="protein sequence ID" value="GBG27314.1"/>
    <property type="molecule type" value="Genomic_DNA"/>
</dbReference>